<name>A0A5B6YR97_DAVIN</name>
<proteinExistence type="predicted"/>
<dbReference type="Pfam" id="PF12796">
    <property type="entry name" value="Ank_2"/>
    <property type="match status" value="1"/>
</dbReference>
<organism evidence="3">
    <name type="scientific">Davidia involucrata</name>
    <name type="common">Dove tree</name>
    <dbReference type="NCBI Taxonomy" id="16924"/>
    <lineage>
        <taxon>Eukaryota</taxon>
        <taxon>Viridiplantae</taxon>
        <taxon>Streptophyta</taxon>
        <taxon>Embryophyta</taxon>
        <taxon>Tracheophyta</taxon>
        <taxon>Spermatophyta</taxon>
        <taxon>Magnoliopsida</taxon>
        <taxon>eudicotyledons</taxon>
        <taxon>Gunneridae</taxon>
        <taxon>Pentapetalae</taxon>
        <taxon>asterids</taxon>
        <taxon>Cornales</taxon>
        <taxon>Nyssaceae</taxon>
        <taxon>Davidia</taxon>
    </lineage>
</organism>
<dbReference type="SUPFAM" id="SSF48403">
    <property type="entry name" value="Ankyrin repeat"/>
    <property type="match status" value="1"/>
</dbReference>
<keyword evidence="1" id="KW-0472">Membrane</keyword>
<dbReference type="EMBL" id="GHES01003596">
    <property type="protein sequence ID" value="MPA34155.1"/>
    <property type="molecule type" value="Transcribed_RNA"/>
</dbReference>
<keyword evidence="1" id="KW-0812">Transmembrane</keyword>
<feature type="transmembrane region" description="Helical" evidence="1">
    <location>
        <begin position="652"/>
        <end position="674"/>
    </location>
</feature>
<reference evidence="3" key="1">
    <citation type="submission" date="2019-08" db="EMBL/GenBank/DDBJ databases">
        <title>Reference gene set and small RNA set construction with multiple tissues from Davidia involucrata Baill.</title>
        <authorList>
            <person name="Yang H."/>
            <person name="Zhou C."/>
            <person name="Li G."/>
            <person name="Wang J."/>
            <person name="Gao P."/>
            <person name="Wang M."/>
            <person name="Wang R."/>
            <person name="Zhao Y."/>
        </authorList>
    </citation>
    <scope>NUCLEOTIDE SEQUENCE</scope>
    <source>
        <tissue evidence="3">Mixed with DoveR01_LX</tissue>
    </source>
</reference>
<feature type="domain" description="PGG" evidence="2">
    <location>
        <begin position="605"/>
        <end position="719"/>
    </location>
</feature>
<dbReference type="SMART" id="SM00248">
    <property type="entry name" value="ANK"/>
    <property type="match status" value="5"/>
</dbReference>
<evidence type="ECO:0000313" key="3">
    <source>
        <dbReference type="EMBL" id="MPA34155.1"/>
    </source>
</evidence>
<dbReference type="GO" id="GO:0016020">
    <property type="term" value="C:membrane"/>
    <property type="evidence" value="ECO:0007669"/>
    <property type="project" value="TreeGrafter"/>
</dbReference>
<keyword evidence="1" id="KW-1133">Transmembrane helix</keyword>
<dbReference type="PANTHER" id="PTHR24177">
    <property type="entry name" value="CASKIN"/>
    <property type="match status" value="1"/>
</dbReference>
<dbReference type="AlphaFoldDB" id="A0A5B6YR97"/>
<feature type="transmembrane region" description="Helical" evidence="1">
    <location>
        <begin position="612"/>
        <end position="632"/>
    </location>
</feature>
<gene>
    <name evidence="3" type="ORF">Din_003596</name>
</gene>
<dbReference type="InterPro" id="IPR002110">
    <property type="entry name" value="Ankyrin_rpt"/>
</dbReference>
<sequence length="772" mass="84989">MISNTIALSRFGRSLSIQSCFPERKSAANSCCKSPEWDDTSLSVECSDDDISLKDVICPGISDHGICASSFGTTSSTVLNYTLQRQFSCPIVTFSDVRSPNHHLPQLISSSIDFPEVEGDDAHMGLNPSLWPISDSAHEICGTDAELTTGAIDSATFSRTVMPEIGAVSGNISRNIFTAYVPLHLAAFRGDWDAAKRLLDLDPQAVRAKITRGLETALHVAAGARHTMFVQELVELMTPDDLALQNKVGNTALCFAAASGITKIAQAMVNKNKRLPFIRGSKGATPLCMAALLGHKDMVWYLYSLTENDLTEEDRIELLVAAITADLFGVALHLIQRHPQLALARDGNGDTALHVLARKPSAFPSGSQLGVWQRCIYSCLYVEQSSNYCSSSIRHNCPSCSIVNGKSTLKVLIWNVIKHLVPGIKTIHDTKLMHIQALELVKKLWKQILLLDDSEIGELLRSPSRLLFTAAELGIVEFLTMLIQSYPDLIWKVDDNSRSIFHIAVAHRQEKIFNLIYEIGAHMDLIAAYKDGNNNNILHLAGKLAPADRLEIDSGAALQLRRELHWFEAVEKIVQPSYREMKNSEGRTPRTLFKEEHKGLVREGEKWMKDTASSCMVVATLIATVMFAAAFTVPGGNDNDTGRPIFLRDRSFMVFAISDALALFSSASSILIFLSILTSRYAQGDFLHSLPSRLIIGLTTLFISIATMMIAFSATLFIVLGHEFAWIAIPIAAVACVPVTLFALLQFPLFADIISHIYRSSIFFHPSSHLLC</sequence>
<dbReference type="InterPro" id="IPR026961">
    <property type="entry name" value="PGG_dom"/>
</dbReference>
<protein>
    <recommendedName>
        <fullName evidence="2">PGG domain-containing protein</fullName>
    </recommendedName>
</protein>
<dbReference type="SUPFAM" id="SSF140860">
    <property type="entry name" value="Pseudo ankyrin repeat-like"/>
    <property type="match status" value="1"/>
</dbReference>
<evidence type="ECO:0000256" key="1">
    <source>
        <dbReference type="SAM" id="Phobius"/>
    </source>
</evidence>
<dbReference type="PANTHER" id="PTHR24177:SF292">
    <property type="entry name" value="ANKYRIN REPEAT FAMILY PROTEIN-RELATED"/>
    <property type="match status" value="1"/>
</dbReference>
<accession>A0A5B6YR97</accession>
<dbReference type="FunFam" id="1.25.40.20:FF:000412">
    <property type="entry name" value="Ankyrin repeat-containing protein ITN1 isoform C"/>
    <property type="match status" value="1"/>
</dbReference>
<feature type="transmembrane region" description="Helical" evidence="1">
    <location>
        <begin position="694"/>
        <end position="718"/>
    </location>
</feature>
<feature type="transmembrane region" description="Helical" evidence="1">
    <location>
        <begin position="724"/>
        <end position="751"/>
    </location>
</feature>
<dbReference type="InterPro" id="IPR036770">
    <property type="entry name" value="Ankyrin_rpt-contain_sf"/>
</dbReference>
<dbReference type="Pfam" id="PF13962">
    <property type="entry name" value="PGG"/>
    <property type="match status" value="1"/>
</dbReference>
<dbReference type="Gene3D" id="1.25.40.20">
    <property type="entry name" value="Ankyrin repeat-containing domain"/>
    <property type="match status" value="2"/>
</dbReference>
<evidence type="ECO:0000259" key="2">
    <source>
        <dbReference type="Pfam" id="PF13962"/>
    </source>
</evidence>